<protein>
    <recommendedName>
        <fullName evidence="4">Peptide methionine sulfoxide reductase MsrA</fullName>
        <shortName evidence="4">Protein-methionine-S-oxide reductase</shortName>
        <ecNumber evidence="4">1.8.4.11</ecNumber>
    </recommendedName>
    <alternativeName>
        <fullName evidence="4">Peptide-methionine (S)-S-oxide reductase</fullName>
        <shortName evidence="4">Peptide Met(O) reductase</shortName>
    </alternativeName>
</protein>
<dbReference type="HAMAP" id="MF_01401">
    <property type="entry name" value="MsrA"/>
    <property type="match status" value="1"/>
</dbReference>
<evidence type="ECO:0000259" key="5">
    <source>
        <dbReference type="Pfam" id="PF01625"/>
    </source>
</evidence>
<reference evidence="6 7" key="1">
    <citation type="submission" date="2020-07" db="EMBL/GenBank/DDBJ databases">
        <authorList>
            <person name="Feng X."/>
        </authorList>
    </citation>
    <scope>NUCLEOTIDE SEQUENCE [LARGE SCALE GENOMIC DNA]</scope>
    <source>
        <strain evidence="6 7">JCM14086</strain>
    </source>
</reference>
<dbReference type="InterPro" id="IPR002569">
    <property type="entry name" value="Met_Sox_Rdtase_MsrA_dom"/>
</dbReference>
<feature type="domain" description="Peptide methionine sulphoxide reductase MsrA" evidence="5">
    <location>
        <begin position="8"/>
        <end position="157"/>
    </location>
</feature>
<evidence type="ECO:0000313" key="7">
    <source>
        <dbReference type="Proteomes" id="UP000525652"/>
    </source>
</evidence>
<dbReference type="PANTHER" id="PTHR43774">
    <property type="entry name" value="PEPTIDE METHIONINE SULFOXIDE REDUCTASE"/>
    <property type="match status" value="1"/>
</dbReference>
<dbReference type="AlphaFoldDB" id="A0A7X1E6B0"/>
<dbReference type="EMBL" id="JACHVA010000094">
    <property type="protein sequence ID" value="MBC2602497.1"/>
    <property type="molecule type" value="Genomic_DNA"/>
</dbReference>
<feature type="active site" evidence="4">
    <location>
        <position position="14"/>
    </location>
</feature>
<dbReference type="EC" id="1.8.4.11" evidence="4"/>
<evidence type="ECO:0000313" key="6">
    <source>
        <dbReference type="EMBL" id="MBC2602497.1"/>
    </source>
</evidence>
<evidence type="ECO:0000256" key="3">
    <source>
        <dbReference type="ARBA" id="ARBA00048782"/>
    </source>
</evidence>
<gene>
    <name evidence="4 6" type="primary">msrA</name>
    <name evidence="6" type="ORF">H5P30_11980</name>
</gene>
<sequence>MSKEQETLVLGGGCFWCLEAIFQKLSGVQSVESGYAGGEVADPSYEAVCRGETGHAEVIRIEFDPEVISIPEILDVFWKGHDPTTRNRQGADVGTQYRSIVLYQSDDQKKMALESRSAAQADFKNPIVTEIEPLETFYPAERYHQNYFKNNPDAPYCAFVIHPKLQKLGMSSSQTGLPCFCDGKVKVVRASSSLTRRSGPRNVGIGS</sequence>
<accession>A0A7X1E6B0</accession>
<comment type="function">
    <text evidence="4">Has an important function as a repair enzyme for proteins that have been inactivated by oxidation. Catalyzes the reversible oxidation-reduction of methionine sulfoxide in proteins to methionine.</text>
</comment>
<dbReference type="Gene3D" id="3.30.1060.10">
    <property type="entry name" value="Peptide methionine sulphoxide reductase MsrA"/>
    <property type="match status" value="1"/>
</dbReference>
<dbReference type="PANTHER" id="PTHR43774:SF1">
    <property type="entry name" value="PEPTIDE METHIONINE SULFOXIDE REDUCTASE MSRA 2"/>
    <property type="match status" value="1"/>
</dbReference>
<keyword evidence="7" id="KW-1185">Reference proteome</keyword>
<organism evidence="6 7">
    <name type="scientific">Puniceicoccus vermicola</name>
    <dbReference type="NCBI Taxonomy" id="388746"/>
    <lineage>
        <taxon>Bacteria</taxon>
        <taxon>Pseudomonadati</taxon>
        <taxon>Verrucomicrobiota</taxon>
        <taxon>Opitutia</taxon>
        <taxon>Puniceicoccales</taxon>
        <taxon>Puniceicoccaceae</taxon>
        <taxon>Puniceicoccus</taxon>
    </lineage>
</organism>
<evidence type="ECO:0000256" key="4">
    <source>
        <dbReference type="HAMAP-Rule" id="MF_01401"/>
    </source>
</evidence>
<evidence type="ECO:0000256" key="2">
    <source>
        <dbReference type="ARBA" id="ARBA00047806"/>
    </source>
</evidence>
<evidence type="ECO:0000256" key="1">
    <source>
        <dbReference type="ARBA" id="ARBA00023002"/>
    </source>
</evidence>
<dbReference type="SUPFAM" id="SSF55068">
    <property type="entry name" value="Peptide methionine sulfoxide reductase"/>
    <property type="match status" value="1"/>
</dbReference>
<dbReference type="Pfam" id="PF01625">
    <property type="entry name" value="PMSR"/>
    <property type="match status" value="1"/>
</dbReference>
<name>A0A7X1E6B0_9BACT</name>
<dbReference type="Proteomes" id="UP000525652">
    <property type="component" value="Unassembled WGS sequence"/>
</dbReference>
<dbReference type="NCBIfam" id="TIGR00401">
    <property type="entry name" value="msrA"/>
    <property type="match status" value="1"/>
</dbReference>
<comment type="catalytic activity">
    <reaction evidence="2 4">
        <text>L-methionyl-[protein] + [thioredoxin]-disulfide + H2O = L-methionyl-(S)-S-oxide-[protein] + [thioredoxin]-dithiol</text>
        <dbReference type="Rhea" id="RHEA:14217"/>
        <dbReference type="Rhea" id="RHEA-COMP:10698"/>
        <dbReference type="Rhea" id="RHEA-COMP:10700"/>
        <dbReference type="Rhea" id="RHEA-COMP:12313"/>
        <dbReference type="Rhea" id="RHEA-COMP:12315"/>
        <dbReference type="ChEBI" id="CHEBI:15377"/>
        <dbReference type="ChEBI" id="CHEBI:16044"/>
        <dbReference type="ChEBI" id="CHEBI:29950"/>
        <dbReference type="ChEBI" id="CHEBI:44120"/>
        <dbReference type="ChEBI" id="CHEBI:50058"/>
        <dbReference type="EC" id="1.8.4.11"/>
    </reaction>
</comment>
<comment type="caution">
    <text evidence="6">The sequence shown here is derived from an EMBL/GenBank/DDBJ whole genome shotgun (WGS) entry which is preliminary data.</text>
</comment>
<dbReference type="GO" id="GO:0008113">
    <property type="term" value="F:peptide-methionine (S)-S-oxide reductase activity"/>
    <property type="evidence" value="ECO:0007669"/>
    <property type="project" value="UniProtKB-UniRule"/>
</dbReference>
<dbReference type="InterPro" id="IPR036509">
    <property type="entry name" value="Met_Sox_Rdtase_MsrA_sf"/>
</dbReference>
<proteinExistence type="inferred from homology"/>
<comment type="catalytic activity">
    <reaction evidence="3 4">
        <text>[thioredoxin]-disulfide + L-methionine + H2O = L-methionine (S)-S-oxide + [thioredoxin]-dithiol</text>
        <dbReference type="Rhea" id="RHEA:19993"/>
        <dbReference type="Rhea" id="RHEA-COMP:10698"/>
        <dbReference type="Rhea" id="RHEA-COMP:10700"/>
        <dbReference type="ChEBI" id="CHEBI:15377"/>
        <dbReference type="ChEBI" id="CHEBI:29950"/>
        <dbReference type="ChEBI" id="CHEBI:50058"/>
        <dbReference type="ChEBI" id="CHEBI:57844"/>
        <dbReference type="ChEBI" id="CHEBI:58772"/>
        <dbReference type="EC" id="1.8.4.11"/>
    </reaction>
</comment>
<comment type="similarity">
    <text evidence="4">Belongs to the MsrA Met sulfoxide reductase family.</text>
</comment>
<keyword evidence="1 4" id="KW-0560">Oxidoreductase</keyword>